<dbReference type="KEGG" id="hsr:HSBAA_12630"/>
<name>A0A455U2T4_9GAMM</name>
<sequence>MQETNLPIYWKRELVIAGIITLSPAITAAQTLPDTGDDAMAEHPYVGIWVTKDGRIRHELLPNNRYDEARGERESAYQGRYRLTDNYIEYWDDTGFTADGEFIDDVLYHGGMVLYRQEPSLISPR</sequence>
<proteinExistence type="predicted"/>
<dbReference type="Proteomes" id="UP000320231">
    <property type="component" value="Chromosome"/>
</dbReference>
<reference evidence="1 2" key="1">
    <citation type="journal article" date="2019" name="Microbiol. Resour. Announc.">
        <title>Complete Genome Sequence of Halomonas sulfidaeris Strain Esulfide1 Isolated from a Metal Sulfide Rock at a Depth of 2,200 Meters, Obtained Using Nanopore Sequencing.</title>
        <authorList>
            <person name="Saito M."/>
            <person name="Nishigata A."/>
            <person name="Galipon J."/>
            <person name="Arakawa K."/>
        </authorList>
    </citation>
    <scope>NUCLEOTIDE SEQUENCE [LARGE SCALE GENOMIC DNA]</scope>
    <source>
        <strain evidence="1 2">ATCC BAA-803</strain>
    </source>
</reference>
<evidence type="ECO:0000313" key="1">
    <source>
        <dbReference type="EMBL" id="BBI59957.1"/>
    </source>
</evidence>
<dbReference type="Gene3D" id="2.40.128.290">
    <property type="entry name" value="Uncharacterised protein Atu4866, PF11512"/>
    <property type="match status" value="1"/>
</dbReference>
<gene>
    <name evidence="1" type="ORF">HSBAA_12630</name>
</gene>
<dbReference type="InterPro" id="IPR020955">
    <property type="entry name" value="Uncharacterised_Atu4866"/>
</dbReference>
<dbReference type="EMBL" id="AP019514">
    <property type="protein sequence ID" value="BBI59957.1"/>
    <property type="molecule type" value="Genomic_DNA"/>
</dbReference>
<dbReference type="Pfam" id="PF11512">
    <property type="entry name" value="Atu4866"/>
    <property type="match status" value="1"/>
</dbReference>
<accession>A0A455U2T4</accession>
<evidence type="ECO:0008006" key="3">
    <source>
        <dbReference type="Google" id="ProtNLM"/>
    </source>
</evidence>
<dbReference type="AlphaFoldDB" id="A0A455U2T4"/>
<evidence type="ECO:0000313" key="2">
    <source>
        <dbReference type="Proteomes" id="UP000320231"/>
    </source>
</evidence>
<protein>
    <recommendedName>
        <fullName evidence="3">Agrobacterium tumefaciens protein Atu4866</fullName>
    </recommendedName>
</protein>
<organism evidence="1 2">
    <name type="scientific">Vreelandella sulfidaeris</name>
    <dbReference type="NCBI Taxonomy" id="115553"/>
    <lineage>
        <taxon>Bacteria</taxon>
        <taxon>Pseudomonadati</taxon>
        <taxon>Pseudomonadota</taxon>
        <taxon>Gammaproteobacteria</taxon>
        <taxon>Oceanospirillales</taxon>
        <taxon>Halomonadaceae</taxon>
        <taxon>Vreelandella</taxon>
    </lineage>
</organism>
<dbReference type="InterPro" id="IPR038646">
    <property type="entry name" value="Atu4866-like_sf"/>
</dbReference>